<feature type="transmembrane region" description="Helical" evidence="1">
    <location>
        <begin position="107"/>
        <end position="131"/>
    </location>
</feature>
<keyword evidence="2" id="KW-0732">Signal</keyword>
<comment type="caution">
    <text evidence="3">The sequence shown here is derived from an EMBL/GenBank/DDBJ whole genome shotgun (WGS) entry which is preliminary data.</text>
</comment>
<evidence type="ECO:0000256" key="1">
    <source>
        <dbReference type="SAM" id="Phobius"/>
    </source>
</evidence>
<feature type="chain" id="PRO_5009527529" evidence="2">
    <location>
        <begin position="27"/>
        <end position="140"/>
    </location>
</feature>
<feature type="transmembrane region" description="Helical" evidence="1">
    <location>
        <begin position="64"/>
        <end position="86"/>
    </location>
</feature>
<protein>
    <submittedName>
        <fullName evidence="3">Uncharacterized protein</fullName>
    </submittedName>
</protein>
<dbReference type="STRING" id="1801797.A3G06_01555"/>
<accession>A0A1F6YC12</accession>
<gene>
    <name evidence="3" type="ORF">A3G06_01555</name>
</gene>
<dbReference type="AlphaFoldDB" id="A0A1F6YC12"/>
<evidence type="ECO:0000256" key="2">
    <source>
        <dbReference type="SAM" id="SignalP"/>
    </source>
</evidence>
<proteinExistence type="predicted"/>
<evidence type="ECO:0000313" key="3">
    <source>
        <dbReference type="EMBL" id="OGJ03850.1"/>
    </source>
</evidence>
<sequence length="140" mass="15326">MRKNTLKFLIPVLIISILIAPAFALAAEGDWKGLVPCGKEVVEGVVTEADQCGFNDFMELINKVLGFLLTYLVLPIAAIMFAYAGFKLVISGGNTEARGTAKKVFSNTVIGLIIILLAFLIIRTILFILGYEGAWIFEWV</sequence>
<keyword evidence="1" id="KW-1133">Transmembrane helix</keyword>
<dbReference type="Proteomes" id="UP000176192">
    <property type="component" value="Unassembled WGS sequence"/>
</dbReference>
<dbReference type="EMBL" id="MFVV01000013">
    <property type="protein sequence ID" value="OGJ03850.1"/>
    <property type="molecule type" value="Genomic_DNA"/>
</dbReference>
<name>A0A1F6YC12_9BACT</name>
<feature type="signal peptide" evidence="2">
    <location>
        <begin position="1"/>
        <end position="26"/>
    </location>
</feature>
<evidence type="ECO:0000313" key="4">
    <source>
        <dbReference type="Proteomes" id="UP000176192"/>
    </source>
</evidence>
<keyword evidence="1" id="KW-0472">Membrane</keyword>
<dbReference type="InterPro" id="IPR043993">
    <property type="entry name" value="T4SS_pilin"/>
</dbReference>
<keyword evidence="1" id="KW-0812">Transmembrane</keyword>
<organism evidence="3 4">
    <name type="scientific">Candidatus Nomurabacteria bacterium RIFCSPLOWO2_12_FULL_46_14</name>
    <dbReference type="NCBI Taxonomy" id="1801797"/>
    <lineage>
        <taxon>Bacteria</taxon>
        <taxon>Candidatus Nomuraibacteriota</taxon>
    </lineage>
</organism>
<dbReference type="Pfam" id="PF18895">
    <property type="entry name" value="T4SS_pilin"/>
    <property type="match status" value="1"/>
</dbReference>
<reference evidence="3 4" key="1">
    <citation type="journal article" date="2016" name="Nat. Commun.">
        <title>Thousands of microbial genomes shed light on interconnected biogeochemical processes in an aquifer system.</title>
        <authorList>
            <person name="Anantharaman K."/>
            <person name="Brown C.T."/>
            <person name="Hug L.A."/>
            <person name="Sharon I."/>
            <person name="Castelle C.J."/>
            <person name="Probst A.J."/>
            <person name="Thomas B.C."/>
            <person name="Singh A."/>
            <person name="Wilkins M.J."/>
            <person name="Karaoz U."/>
            <person name="Brodie E.L."/>
            <person name="Williams K.H."/>
            <person name="Hubbard S.S."/>
            <person name="Banfield J.F."/>
        </authorList>
    </citation>
    <scope>NUCLEOTIDE SEQUENCE [LARGE SCALE GENOMIC DNA]</scope>
</reference>